<dbReference type="HOGENOM" id="CLU_164108_0_0_3"/>
<dbReference type="EMBL" id="CP003620">
    <property type="protein sequence ID" value="AFZ14019.1"/>
    <property type="molecule type" value="Genomic_DNA"/>
</dbReference>
<accession>K9W2I3</accession>
<keyword evidence="2" id="KW-1185">Reference proteome</keyword>
<name>K9W2I3_9CYAN</name>
<dbReference type="KEGG" id="cep:Cri9333_3185"/>
<dbReference type="AlphaFoldDB" id="K9W2I3"/>
<proteinExistence type="predicted"/>
<dbReference type="OrthoDB" id="425577at2"/>
<dbReference type="STRING" id="1173022.Cri9333_3185"/>
<sequence length="100" mass="11376">MTQSPSPNFVAELKKCISLAQDVATHAEAKQAFEQLRGNLEAENPLAAELLDVLWLDAIAGRRSAAFWQQMCDVEKDLSDRMIENLAQLRKNYLRLMQEQ</sequence>
<organism evidence="1 2">
    <name type="scientific">Crinalium epipsammum PCC 9333</name>
    <dbReference type="NCBI Taxonomy" id="1173022"/>
    <lineage>
        <taxon>Bacteria</taxon>
        <taxon>Bacillati</taxon>
        <taxon>Cyanobacteriota</taxon>
        <taxon>Cyanophyceae</taxon>
        <taxon>Gomontiellales</taxon>
        <taxon>Gomontiellaceae</taxon>
        <taxon>Crinalium</taxon>
    </lineage>
</organism>
<dbReference type="RefSeq" id="WP_015204126.1">
    <property type="nucleotide sequence ID" value="NC_019753.1"/>
</dbReference>
<protein>
    <submittedName>
        <fullName evidence="1">Uncharacterized protein</fullName>
    </submittedName>
</protein>
<reference evidence="1 2" key="1">
    <citation type="submission" date="2012-06" db="EMBL/GenBank/DDBJ databases">
        <title>Finished chromosome of genome of Crinalium epipsammum PCC 9333.</title>
        <authorList>
            <consortium name="US DOE Joint Genome Institute"/>
            <person name="Gugger M."/>
            <person name="Coursin T."/>
            <person name="Rippka R."/>
            <person name="Tandeau De Marsac N."/>
            <person name="Huntemann M."/>
            <person name="Wei C.-L."/>
            <person name="Han J."/>
            <person name="Detter J.C."/>
            <person name="Han C."/>
            <person name="Tapia R."/>
            <person name="Davenport K."/>
            <person name="Daligault H."/>
            <person name="Erkkila T."/>
            <person name="Gu W."/>
            <person name="Munk A.C.C."/>
            <person name="Teshima H."/>
            <person name="Xu Y."/>
            <person name="Chain P."/>
            <person name="Chen A."/>
            <person name="Krypides N."/>
            <person name="Mavromatis K."/>
            <person name="Markowitz V."/>
            <person name="Szeto E."/>
            <person name="Ivanova N."/>
            <person name="Mikhailova N."/>
            <person name="Ovchinnikova G."/>
            <person name="Pagani I."/>
            <person name="Pati A."/>
            <person name="Goodwin L."/>
            <person name="Peters L."/>
            <person name="Pitluck S."/>
            <person name="Woyke T."/>
            <person name="Kerfeld C."/>
        </authorList>
    </citation>
    <scope>NUCLEOTIDE SEQUENCE [LARGE SCALE GENOMIC DNA]</scope>
    <source>
        <strain evidence="1 2">PCC 9333</strain>
    </source>
</reference>
<gene>
    <name evidence="1" type="ORF">Cri9333_3185</name>
</gene>
<evidence type="ECO:0000313" key="2">
    <source>
        <dbReference type="Proteomes" id="UP000010472"/>
    </source>
</evidence>
<evidence type="ECO:0000313" key="1">
    <source>
        <dbReference type="EMBL" id="AFZ14019.1"/>
    </source>
</evidence>
<dbReference type="Proteomes" id="UP000010472">
    <property type="component" value="Chromosome"/>
</dbReference>
<dbReference type="eggNOG" id="ENOG5032R48">
    <property type="taxonomic scope" value="Bacteria"/>
</dbReference>